<reference evidence="14" key="1">
    <citation type="journal article" date="2019" name="Int. J. Syst. Evol. Microbiol.">
        <title>The Global Catalogue of Microorganisms (GCM) 10K type strain sequencing project: providing services to taxonomists for standard genome sequencing and annotation.</title>
        <authorList>
            <consortium name="The Broad Institute Genomics Platform"/>
            <consortium name="The Broad Institute Genome Sequencing Center for Infectious Disease"/>
            <person name="Wu L."/>
            <person name="Ma J."/>
        </authorList>
    </citation>
    <scope>NUCLEOTIDE SEQUENCE [LARGE SCALE GENOMIC DNA]</scope>
    <source>
        <strain evidence="14">CGMCC 1.15922</strain>
    </source>
</reference>
<dbReference type="EC" id="2.7.13.3" evidence="3"/>
<evidence type="ECO:0000313" key="14">
    <source>
        <dbReference type="Proteomes" id="UP000626370"/>
    </source>
</evidence>
<keyword evidence="7" id="KW-0547">Nucleotide-binding</keyword>
<feature type="domain" description="HAMP" evidence="12">
    <location>
        <begin position="173"/>
        <end position="228"/>
    </location>
</feature>
<comment type="catalytic activity">
    <reaction evidence="1">
        <text>ATP + protein L-histidine = ADP + protein N-phospho-L-histidine.</text>
        <dbReference type="EC" id="2.7.13.3"/>
    </reaction>
</comment>
<dbReference type="SUPFAM" id="SSF47384">
    <property type="entry name" value="Homodimeric domain of signal transducing histidine kinase"/>
    <property type="match status" value="1"/>
</dbReference>
<dbReference type="InterPro" id="IPR003660">
    <property type="entry name" value="HAMP_dom"/>
</dbReference>
<dbReference type="PANTHER" id="PTHR44936:SF10">
    <property type="entry name" value="SENSOR PROTEIN RSTB"/>
    <property type="match status" value="1"/>
</dbReference>
<dbReference type="PRINTS" id="PR00344">
    <property type="entry name" value="BCTRLSENSOR"/>
</dbReference>
<keyword evidence="10" id="KW-1133">Transmembrane helix</keyword>
<dbReference type="InterPro" id="IPR003661">
    <property type="entry name" value="HisK_dim/P_dom"/>
</dbReference>
<dbReference type="SMART" id="SM00387">
    <property type="entry name" value="HATPase_c"/>
    <property type="match status" value="1"/>
</dbReference>
<feature type="transmembrane region" description="Helical" evidence="10">
    <location>
        <begin position="153"/>
        <end position="172"/>
    </location>
</feature>
<dbReference type="InterPro" id="IPR004358">
    <property type="entry name" value="Sig_transdc_His_kin-like_C"/>
</dbReference>
<keyword evidence="8" id="KW-0418">Kinase</keyword>
<dbReference type="SMART" id="SM00304">
    <property type="entry name" value="HAMP"/>
    <property type="match status" value="1"/>
</dbReference>
<evidence type="ECO:0000256" key="2">
    <source>
        <dbReference type="ARBA" id="ARBA00004651"/>
    </source>
</evidence>
<evidence type="ECO:0000256" key="10">
    <source>
        <dbReference type="SAM" id="Phobius"/>
    </source>
</evidence>
<evidence type="ECO:0000256" key="7">
    <source>
        <dbReference type="ARBA" id="ARBA00022741"/>
    </source>
</evidence>
<keyword evidence="10" id="KW-0472">Membrane</keyword>
<organism evidence="13 14">
    <name type="scientific">Thalassotalea profundi</name>
    <dbReference type="NCBI Taxonomy" id="2036687"/>
    <lineage>
        <taxon>Bacteria</taxon>
        <taxon>Pseudomonadati</taxon>
        <taxon>Pseudomonadota</taxon>
        <taxon>Gammaproteobacteria</taxon>
        <taxon>Alteromonadales</taxon>
        <taxon>Colwelliaceae</taxon>
        <taxon>Thalassotalea</taxon>
    </lineage>
</organism>
<dbReference type="Pfam" id="PF00512">
    <property type="entry name" value="HisKA"/>
    <property type="match status" value="1"/>
</dbReference>
<dbReference type="RefSeq" id="WP_189378783.1">
    <property type="nucleotide sequence ID" value="NZ_BNAH01000011.1"/>
</dbReference>
<keyword evidence="6" id="KW-0808">Transferase</keyword>
<evidence type="ECO:0000256" key="8">
    <source>
        <dbReference type="ARBA" id="ARBA00022777"/>
    </source>
</evidence>
<keyword evidence="4" id="KW-1003">Cell membrane</keyword>
<dbReference type="InterPro" id="IPR003594">
    <property type="entry name" value="HATPase_dom"/>
</dbReference>
<sequence>MNRQFLWKSCLIIATGLVVFFYVLSVLTLKTEEGMSFIAESDRQQLKSWAKTAEELYLSGDKIALNQWLTELKQKENVRVSVVSFTIENIAGEEINVDAEEAYHFGRSVDWKIHLYFEHNPIMELPFSQAKGSFLIKLPERMRPGTYWLTTRILLQIIFPLVLLVLLATWIYRHIITPLQQLEQATTAFSQGNFDVRVRASLGNRNDELSHLASTFDQMAARIGELIAKQRQLISDLSHELRTPLTRLDIAVNNFEIEKSHQHLERISRESTYIRKLVEDTLTLAWLDNEKPIIQQEKVDLVDLLDVVIDDAKFEFSDRELILETPNHAVISNSSHQALCPALENIIRNALRYTPIGKKVTVTLSQQVGSYCIEVIDQGPGIAPEYLEKIFLPFFRVNNTNEDGSDSFGLGLALAKRLLNSVRADVKALNNDNGGLKVVIMIPIT</sequence>
<keyword evidence="5" id="KW-0597">Phosphoprotein</keyword>
<dbReference type="InterPro" id="IPR005467">
    <property type="entry name" value="His_kinase_dom"/>
</dbReference>
<dbReference type="PROSITE" id="PS50885">
    <property type="entry name" value="HAMP"/>
    <property type="match status" value="1"/>
</dbReference>
<dbReference type="PANTHER" id="PTHR44936">
    <property type="entry name" value="SENSOR PROTEIN CREC"/>
    <property type="match status" value="1"/>
</dbReference>
<accession>A0ABQ3IVI1</accession>
<dbReference type="CDD" id="cd06225">
    <property type="entry name" value="HAMP"/>
    <property type="match status" value="1"/>
</dbReference>
<evidence type="ECO:0000256" key="9">
    <source>
        <dbReference type="ARBA" id="ARBA00022840"/>
    </source>
</evidence>
<dbReference type="CDD" id="cd00082">
    <property type="entry name" value="HisKA"/>
    <property type="match status" value="1"/>
</dbReference>
<dbReference type="InterPro" id="IPR036097">
    <property type="entry name" value="HisK_dim/P_sf"/>
</dbReference>
<feature type="transmembrane region" description="Helical" evidence="10">
    <location>
        <begin position="6"/>
        <end position="29"/>
    </location>
</feature>
<gene>
    <name evidence="13" type="primary">pfeS</name>
    <name evidence="13" type="ORF">GCM10011501_27030</name>
</gene>
<dbReference type="InterPro" id="IPR036890">
    <property type="entry name" value="HATPase_C_sf"/>
</dbReference>
<dbReference type="InterPro" id="IPR050980">
    <property type="entry name" value="2C_sensor_his_kinase"/>
</dbReference>
<dbReference type="SUPFAM" id="SSF158472">
    <property type="entry name" value="HAMP domain-like"/>
    <property type="match status" value="1"/>
</dbReference>
<evidence type="ECO:0000256" key="3">
    <source>
        <dbReference type="ARBA" id="ARBA00012438"/>
    </source>
</evidence>
<keyword evidence="14" id="KW-1185">Reference proteome</keyword>
<comment type="caution">
    <text evidence="13">The sequence shown here is derived from an EMBL/GenBank/DDBJ whole genome shotgun (WGS) entry which is preliminary data.</text>
</comment>
<dbReference type="PROSITE" id="PS50109">
    <property type="entry name" value="HIS_KIN"/>
    <property type="match status" value="1"/>
</dbReference>
<keyword evidence="9" id="KW-0067">ATP-binding</keyword>
<dbReference type="Gene3D" id="1.10.287.130">
    <property type="match status" value="1"/>
</dbReference>
<evidence type="ECO:0000313" key="13">
    <source>
        <dbReference type="EMBL" id="GHE96008.1"/>
    </source>
</evidence>
<dbReference type="SUPFAM" id="SSF55874">
    <property type="entry name" value="ATPase domain of HSP90 chaperone/DNA topoisomerase II/histidine kinase"/>
    <property type="match status" value="1"/>
</dbReference>
<dbReference type="Proteomes" id="UP000626370">
    <property type="component" value="Unassembled WGS sequence"/>
</dbReference>
<dbReference type="Pfam" id="PF16750">
    <property type="entry name" value="HK_sensor"/>
    <property type="match status" value="1"/>
</dbReference>
<feature type="domain" description="Histidine kinase" evidence="11">
    <location>
        <begin position="236"/>
        <end position="445"/>
    </location>
</feature>
<evidence type="ECO:0000256" key="4">
    <source>
        <dbReference type="ARBA" id="ARBA00022475"/>
    </source>
</evidence>
<dbReference type="InterPro" id="IPR038428">
    <property type="entry name" value="HK_sensor_dom_sf"/>
</dbReference>
<dbReference type="Pfam" id="PF00672">
    <property type="entry name" value="HAMP"/>
    <property type="match status" value="1"/>
</dbReference>
<keyword evidence="10" id="KW-0812">Transmembrane</keyword>
<dbReference type="SMART" id="SM00388">
    <property type="entry name" value="HisKA"/>
    <property type="match status" value="1"/>
</dbReference>
<comment type="subcellular location">
    <subcellularLocation>
        <location evidence="2">Cell membrane</location>
        <topology evidence="2">Multi-pass membrane protein</topology>
    </subcellularLocation>
</comment>
<evidence type="ECO:0000256" key="5">
    <source>
        <dbReference type="ARBA" id="ARBA00022553"/>
    </source>
</evidence>
<evidence type="ECO:0000259" key="12">
    <source>
        <dbReference type="PROSITE" id="PS50885"/>
    </source>
</evidence>
<name>A0ABQ3IVI1_9GAMM</name>
<evidence type="ECO:0000256" key="6">
    <source>
        <dbReference type="ARBA" id="ARBA00022679"/>
    </source>
</evidence>
<proteinExistence type="predicted"/>
<evidence type="ECO:0000256" key="1">
    <source>
        <dbReference type="ARBA" id="ARBA00000085"/>
    </source>
</evidence>
<dbReference type="InterPro" id="IPR031930">
    <property type="entry name" value="HK_sensor"/>
</dbReference>
<dbReference type="Gene3D" id="3.30.565.10">
    <property type="entry name" value="Histidine kinase-like ATPase, C-terminal domain"/>
    <property type="match status" value="1"/>
</dbReference>
<dbReference type="Gene3D" id="3.30.450.170">
    <property type="entry name" value="Two-component histidine kinase, sensor domain"/>
    <property type="match status" value="1"/>
</dbReference>
<dbReference type="Gene3D" id="6.10.340.10">
    <property type="match status" value="1"/>
</dbReference>
<dbReference type="Pfam" id="PF02518">
    <property type="entry name" value="HATPase_c"/>
    <property type="match status" value="1"/>
</dbReference>
<protein>
    <recommendedName>
        <fullName evidence="3">histidine kinase</fullName>
        <ecNumber evidence="3">2.7.13.3</ecNumber>
    </recommendedName>
</protein>
<evidence type="ECO:0000259" key="11">
    <source>
        <dbReference type="PROSITE" id="PS50109"/>
    </source>
</evidence>
<dbReference type="EMBL" id="BNAH01000011">
    <property type="protein sequence ID" value="GHE96008.1"/>
    <property type="molecule type" value="Genomic_DNA"/>
</dbReference>